<dbReference type="RefSeq" id="WP_369746391.1">
    <property type="nucleotide sequence ID" value="NZ_CP165735.1"/>
</dbReference>
<name>A0AB39YVF6_9MICC</name>
<dbReference type="GO" id="GO:0008897">
    <property type="term" value="F:holo-[acyl-carrier-protein] synthase activity"/>
    <property type="evidence" value="ECO:0007669"/>
    <property type="project" value="InterPro"/>
</dbReference>
<dbReference type="AlphaFoldDB" id="A0AB39YVF6"/>
<dbReference type="EMBL" id="CP165735">
    <property type="protein sequence ID" value="XDV73197.1"/>
    <property type="molecule type" value="Genomic_DNA"/>
</dbReference>
<dbReference type="Gene3D" id="3.90.470.20">
    <property type="entry name" value="4'-phosphopantetheinyl transferase domain"/>
    <property type="match status" value="1"/>
</dbReference>
<dbReference type="InterPro" id="IPR008278">
    <property type="entry name" value="4-PPantetheinyl_Trfase_dom"/>
</dbReference>
<keyword evidence="2 4" id="KW-0808">Transferase</keyword>
<dbReference type="InterPro" id="IPR037143">
    <property type="entry name" value="4-PPantetheinyl_Trfase_dom_sf"/>
</dbReference>
<comment type="similarity">
    <text evidence="1">Belongs to the P-Pant transferase superfamily. Gsp/Sfp/HetI/AcpT family.</text>
</comment>
<dbReference type="GO" id="GO:0019878">
    <property type="term" value="P:lysine biosynthetic process via aminoadipic acid"/>
    <property type="evidence" value="ECO:0007669"/>
    <property type="project" value="TreeGrafter"/>
</dbReference>
<dbReference type="InterPro" id="IPR050559">
    <property type="entry name" value="P-Pant_transferase_sf"/>
</dbReference>
<dbReference type="Pfam" id="PF01648">
    <property type="entry name" value="ACPS"/>
    <property type="match status" value="1"/>
</dbReference>
<sequence length="217" mass="23463">MMQNPVLDLRRLDETPGAGGALELLGQLALERALRYANPADREEFIAGRVALLDFAAALLEVDPARLVPDYHCPRCGPGQDHGRPGFMLDGGPAPLALSASRASGWVLLAGVVHAPEELRLGVDLESTGKATFEGFDDVALTATEKRFLSTIPDQERNSQRARLWARKEAWLKMTGEGLRRNPAELDVLDLPGLRDVTGIQENRKLPDGLVAALALG</sequence>
<proteinExistence type="inferred from homology"/>
<gene>
    <name evidence="4" type="ORF">ABQM86_08560</name>
</gene>
<evidence type="ECO:0000256" key="1">
    <source>
        <dbReference type="ARBA" id="ARBA00010990"/>
    </source>
</evidence>
<dbReference type="SUPFAM" id="SSF56214">
    <property type="entry name" value="4'-phosphopantetheinyl transferase"/>
    <property type="match status" value="2"/>
</dbReference>
<reference evidence="4" key="1">
    <citation type="submission" date="2024-07" db="EMBL/GenBank/DDBJ databases">
        <authorList>
            <person name="Li J."/>
            <person name="Wei H."/>
            <person name="Ma J."/>
        </authorList>
    </citation>
    <scope>NUCLEOTIDE SEQUENCE</scope>
    <source>
        <strain evidence="4">AMU7</strain>
    </source>
</reference>
<protein>
    <submittedName>
        <fullName evidence="4">4'-phosphopantetheinyl transferase superfamily protein</fullName>
    </submittedName>
</protein>
<evidence type="ECO:0000313" key="4">
    <source>
        <dbReference type="EMBL" id="XDV73197.1"/>
    </source>
</evidence>
<dbReference type="PANTHER" id="PTHR12215">
    <property type="entry name" value="PHOSPHOPANTETHEINE TRANSFERASE"/>
    <property type="match status" value="1"/>
</dbReference>
<dbReference type="PANTHER" id="PTHR12215:SF10">
    <property type="entry name" value="L-AMINOADIPATE-SEMIALDEHYDE DEHYDROGENASE-PHOSPHOPANTETHEINYL TRANSFERASE"/>
    <property type="match status" value="1"/>
</dbReference>
<evidence type="ECO:0000256" key="2">
    <source>
        <dbReference type="ARBA" id="ARBA00022679"/>
    </source>
</evidence>
<organism evidence="4">
    <name type="scientific">Paenarthrobacter sp. AMU7</name>
    <dbReference type="NCBI Taxonomy" id="3162492"/>
    <lineage>
        <taxon>Bacteria</taxon>
        <taxon>Bacillati</taxon>
        <taxon>Actinomycetota</taxon>
        <taxon>Actinomycetes</taxon>
        <taxon>Micrococcales</taxon>
        <taxon>Micrococcaceae</taxon>
        <taxon>Paenarthrobacter</taxon>
    </lineage>
</organism>
<evidence type="ECO:0000259" key="3">
    <source>
        <dbReference type="Pfam" id="PF01648"/>
    </source>
</evidence>
<dbReference type="GO" id="GO:0005829">
    <property type="term" value="C:cytosol"/>
    <property type="evidence" value="ECO:0007669"/>
    <property type="project" value="TreeGrafter"/>
</dbReference>
<dbReference type="GO" id="GO:0000287">
    <property type="term" value="F:magnesium ion binding"/>
    <property type="evidence" value="ECO:0007669"/>
    <property type="project" value="InterPro"/>
</dbReference>
<feature type="domain" description="4'-phosphopantetheinyl transferase" evidence="3">
    <location>
        <begin position="121"/>
        <end position="192"/>
    </location>
</feature>
<accession>A0AB39YVF6</accession>